<evidence type="ECO:0000313" key="2">
    <source>
        <dbReference type="Proteomes" id="UP000005636"/>
    </source>
</evidence>
<reference evidence="1 2" key="1">
    <citation type="submission" date="2011-11" db="EMBL/GenBank/DDBJ databases">
        <title>Complete genome sequence of thermophilic Geobacillus thermoleovorans CCB_US3_UF5.</title>
        <authorList>
            <person name="Muhd Sakaff M.K.L."/>
            <person name="Abdul Rahman A.Y."/>
            <person name="Saito J.A."/>
            <person name="Hou S."/>
            <person name="Alam M."/>
        </authorList>
    </citation>
    <scope>NUCLEOTIDE SEQUENCE [LARGE SCALE GENOMIC DNA]</scope>
    <source>
        <strain evidence="1 2">CCB_US3_UF5</strain>
    </source>
</reference>
<organism evidence="1 2">
    <name type="scientific">Geobacillus thermoleovorans CCB_US3_UF5</name>
    <dbReference type="NCBI Taxonomy" id="1111068"/>
    <lineage>
        <taxon>Bacteria</taxon>
        <taxon>Bacillati</taxon>
        <taxon>Bacillota</taxon>
        <taxon>Bacilli</taxon>
        <taxon>Bacillales</taxon>
        <taxon>Anoxybacillaceae</taxon>
        <taxon>Geobacillus</taxon>
        <taxon>Geobacillus thermoleovorans group</taxon>
    </lineage>
</organism>
<dbReference type="EMBL" id="CP003125">
    <property type="protein sequence ID" value="AEV19504.1"/>
    <property type="molecule type" value="Genomic_DNA"/>
</dbReference>
<gene>
    <name evidence="1" type="ORF">GTCCBUS3UF5_21960</name>
</gene>
<dbReference type="Proteomes" id="UP000005636">
    <property type="component" value="Chromosome"/>
</dbReference>
<protein>
    <submittedName>
        <fullName evidence="1">Uncharacterized protein</fullName>
    </submittedName>
</protein>
<keyword evidence="2" id="KW-1185">Reference proteome</keyword>
<name>A0ABM5MIE1_GEOTH</name>
<sequence>MAFLSNGQKMDARLYARKECDRFYDPYAESYFKWFWRLKRFLHRSLSLEKERVQVPSCFILSAACF</sequence>
<accession>A0ABM5MIE1</accession>
<evidence type="ECO:0000313" key="1">
    <source>
        <dbReference type="EMBL" id="AEV19504.1"/>
    </source>
</evidence>
<proteinExistence type="predicted"/>